<evidence type="ECO:0000313" key="2">
    <source>
        <dbReference type="Proteomes" id="UP000242474"/>
    </source>
</evidence>
<proteinExistence type="predicted"/>
<dbReference type="AlphaFoldDB" id="A0A2G5B3T5"/>
<organism evidence="1 2">
    <name type="scientific">Coemansia reversa (strain ATCC 12441 / NRRL 1564)</name>
    <dbReference type="NCBI Taxonomy" id="763665"/>
    <lineage>
        <taxon>Eukaryota</taxon>
        <taxon>Fungi</taxon>
        <taxon>Fungi incertae sedis</taxon>
        <taxon>Zoopagomycota</taxon>
        <taxon>Kickxellomycotina</taxon>
        <taxon>Kickxellomycetes</taxon>
        <taxon>Kickxellales</taxon>
        <taxon>Kickxellaceae</taxon>
        <taxon>Coemansia</taxon>
    </lineage>
</organism>
<reference evidence="1 2" key="1">
    <citation type="journal article" date="2015" name="Genome Biol. Evol.">
        <title>Phylogenomic analyses indicate that early fungi evolved digesting cell walls of algal ancestors of land plants.</title>
        <authorList>
            <person name="Chang Y."/>
            <person name="Wang S."/>
            <person name="Sekimoto S."/>
            <person name="Aerts A.L."/>
            <person name="Choi C."/>
            <person name="Clum A."/>
            <person name="LaButti K.M."/>
            <person name="Lindquist E.A."/>
            <person name="Yee Ngan C."/>
            <person name="Ohm R.A."/>
            <person name="Salamov A.A."/>
            <person name="Grigoriev I.V."/>
            <person name="Spatafora J.W."/>
            <person name="Berbee M.L."/>
        </authorList>
    </citation>
    <scope>NUCLEOTIDE SEQUENCE [LARGE SCALE GENOMIC DNA]</scope>
    <source>
        <strain evidence="1 2">NRRL 1564</strain>
    </source>
</reference>
<accession>A0A2G5B3T5</accession>
<protein>
    <submittedName>
        <fullName evidence="1">Uncharacterized protein</fullName>
    </submittedName>
</protein>
<gene>
    <name evidence="1" type="ORF">COEREDRAFT_11531</name>
</gene>
<evidence type="ECO:0000313" key="1">
    <source>
        <dbReference type="EMBL" id="PIA13377.1"/>
    </source>
</evidence>
<dbReference type="Proteomes" id="UP000242474">
    <property type="component" value="Unassembled WGS sequence"/>
</dbReference>
<keyword evidence="2" id="KW-1185">Reference proteome</keyword>
<dbReference type="EMBL" id="KZ303539">
    <property type="protein sequence ID" value="PIA13377.1"/>
    <property type="molecule type" value="Genomic_DNA"/>
</dbReference>
<name>A0A2G5B3T5_COERN</name>
<sequence length="134" mass="12670">MDDDVEAAYTQIPLSGAVCVGPGALAATVSAKLSAFGIAAFHSHISAVAAAEDDGAHCLVAGALPPFDSDPASAGNDAAAGHFGTGAHTPTTAEFSAAAAEFAAVGADLPDTAAAVVAAPAAASSVAAAALLLR</sequence>